<evidence type="ECO:0000313" key="1">
    <source>
        <dbReference type="EMBL" id="EDM78523.1"/>
    </source>
</evidence>
<dbReference type="RefSeq" id="WP_006972395.1">
    <property type="nucleotide sequence ID" value="NZ_ABCS01000030.1"/>
</dbReference>
<dbReference type="Proteomes" id="UP000005801">
    <property type="component" value="Unassembled WGS sequence"/>
</dbReference>
<dbReference type="AlphaFoldDB" id="A6G6P6"/>
<name>A6G6P6_9BACT</name>
<comment type="caution">
    <text evidence="1">The sequence shown here is derived from an EMBL/GenBank/DDBJ whole genome shotgun (WGS) entry which is preliminary data.</text>
</comment>
<reference evidence="1 2" key="1">
    <citation type="submission" date="2007-06" db="EMBL/GenBank/DDBJ databases">
        <authorList>
            <person name="Shimkets L."/>
            <person name="Ferriera S."/>
            <person name="Johnson J."/>
            <person name="Kravitz S."/>
            <person name="Beeson K."/>
            <person name="Sutton G."/>
            <person name="Rogers Y.-H."/>
            <person name="Friedman R."/>
            <person name="Frazier M."/>
            <person name="Venter J.C."/>
        </authorList>
    </citation>
    <scope>NUCLEOTIDE SEQUENCE [LARGE SCALE GENOMIC DNA]</scope>
    <source>
        <strain evidence="1 2">SIR-1</strain>
    </source>
</reference>
<evidence type="ECO:0000313" key="2">
    <source>
        <dbReference type="Proteomes" id="UP000005801"/>
    </source>
</evidence>
<dbReference type="STRING" id="391625.PPSIR1_33449"/>
<keyword evidence="2" id="KW-1185">Reference proteome</keyword>
<gene>
    <name evidence="1" type="ORF">PPSIR1_33449</name>
</gene>
<organism evidence="1 2">
    <name type="scientific">Plesiocystis pacifica SIR-1</name>
    <dbReference type="NCBI Taxonomy" id="391625"/>
    <lineage>
        <taxon>Bacteria</taxon>
        <taxon>Pseudomonadati</taxon>
        <taxon>Myxococcota</taxon>
        <taxon>Polyangia</taxon>
        <taxon>Nannocystales</taxon>
        <taxon>Nannocystaceae</taxon>
        <taxon>Plesiocystis</taxon>
    </lineage>
</organism>
<sequence>MDPDILFDNNQMNLKAASRIGVHTKTVDFRNASNEVGVRISTIAGQVSIYTPGDGNHESGVILRDDRNVPQVRITNRGVEAKELRYTRAFLDGANGNLTLGGDGTDGDILLRDEKGQITTHISGAVTRDKNAHQVVHPSAKLRLNALLGSYEFGGIQGGRITVQDKDRKPKIVLEGKSGRASLDDIRLTGNDGINSLKAEIKALKTKVARLEARVK</sequence>
<dbReference type="EMBL" id="ABCS01000030">
    <property type="protein sequence ID" value="EDM78523.1"/>
    <property type="molecule type" value="Genomic_DNA"/>
</dbReference>
<proteinExistence type="predicted"/>
<accession>A6G6P6</accession>
<protein>
    <submittedName>
        <fullName evidence="1">Uncharacterized protein</fullName>
    </submittedName>
</protein>